<dbReference type="GO" id="GO:0005852">
    <property type="term" value="C:eukaryotic translation initiation factor 3 complex"/>
    <property type="evidence" value="ECO:0007669"/>
    <property type="project" value="UniProtKB-UniRule"/>
</dbReference>
<dbReference type="InterPro" id="IPR019382">
    <property type="entry name" value="eIF3l"/>
</dbReference>
<dbReference type="SUPFAM" id="SSF48452">
    <property type="entry name" value="TPR-like"/>
    <property type="match status" value="1"/>
</dbReference>
<dbReference type="KEGG" id="fas:105270825"/>
<dbReference type="OrthoDB" id="15082at2759"/>
<evidence type="ECO:0000259" key="5">
    <source>
        <dbReference type="PROSITE" id="PS50250"/>
    </source>
</evidence>
<dbReference type="AlphaFoldDB" id="A0A0C9Q7B9"/>
<organism evidence="6">
    <name type="scientific">Fopius arisanus</name>
    <dbReference type="NCBI Taxonomy" id="64838"/>
    <lineage>
        <taxon>Eukaryota</taxon>
        <taxon>Metazoa</taxon>
        <taxon>Ecdysozoa</taxon>
        <taxon>Arthropoda</taxon>
        <taxon>Hexapoda</taxon>
        <taxon>Insecta</taxon>
        <taxon>Pterygota</taxon>
        <taxon>Neoptera</taxon>
        <taxon>Endopterygota</taxon>
        <taxon>Hymenoptera</taxon>
        <taxon>Apocrita</taxon>
        <taxon>Ichneumonoidea</taxon>
        <taxon>Braconidae</taxon>
        <taxon>Opiinae</taxon>
        <taxon>Fopius</taxon>
    </lineage>
</organism>
<comment type="similarity">
    <text evidence="4">Belongs to the eIF-3 subunit L family.</text>
</comment>
<dbReference type="InterPro" id="IPR011990">
    <property type="entry name" value="TPR-like_helical_dom_sf"/>
</dbReference>
<dbReference type="GO" id="GO:0033290">
    <property type="term" value="C:eukaryotic 48S preinitiation complex"/>
    <property type="evidence" value="ECO:0007669"/>
    <property type="project" value="UniProtKB-UniRule"/>
</dbReference>
<evidence type="ECO:0000256" key="3">
    <source>
        <dbReference type="ARBA" id="ARBA00022917"/>
    </source>
</evidence>
<evidence type="ECO:0000313" key="6">
    <source>
        <dbReference type="EMBL" id="JAG79825.1"/>
    </source>
</evidence>
<dbReference type="PANTHER" id="PTHR13242:SF0">
    <property type="entry name" value="EUKARYOTIC TRANSLATION INITIATION FACTOR 3 SUBUNIT L"/>
    <property type="match status" value="1"/>
</dbReference>
<dbReference type="CTD" id="51386"/>
<dbReference type="GeneID" id="105270825"/>
<dbReference type="Pfam" id="PF10255">
    <property type="entry name" value="Paf67"/>
    <property type="match status" value="1"/>
</dbReference>
<dbReference type="HAMAP" id="MF_03011">
    <property type="entry name" value="eIF3l"/>
    <property type="match status" value="1"/>
</dbReference>
<reference evidence="8" key="2">
    <citation type="submission" date="2025-04" db="UniProtKB">
        <authorList>
            <consortium name="RefSeq"/>
        </authorList>
    </citation>
    <scope>IDENTIFICATION</scope>
    <source>
        <strain evidence="8">USDA-PBARC FA_bdor</strain>
        <tissue evidence="8">Whole organism</tissue>
    </source>
</reference>
<dbReference type="Proteomes" id="UP000694866">
    <property type="component" value="Unplaced"/>
</dbReference>
<dbReference type="GO" id="GO:0003743">
    <property type="term" value="F:translation initiation factor activity"/>
    <property type="evidence" value="ECO:0007669"/>
    <property type="project" value="UniProtKB-UniRule"/>
</dbReference>
<dbReference type="GO" id="GO:0016282">
    <property type="term" value="C:eukaryotic 43S preinitiation complex"/>
    <property type="evidence" value="ECO:0007669"/>
    <property type="project" value="UniProtKB-UniRule"/>
</dbReference>
<dbReference type="PANTHER" id="PTHR13242">
    <property type="entry name" value="EUKARYOTIC TRANSLATION INITIATION FACTOR 3"/>
    <property type="match status" value="1"/>
</dbReference>
<dbReference type="PROSITE" id="PS50250">
    <property type="entry name" value="PCI"/>
    <property type="match status" value="1"/>
</dbReference>
<dbReference type="EMBL" id="GBYB01010058">
    <property type="protein sequence ID" value="JAG79825.1"/>
    <property type="molecule type" value="Transcribed_RNA"/>
</dbReference>
<proteinExistence type="inferred from homology"/>
<keyword evidence="7" id="KW-1185">Reference proteome</keyword>
<protein>
    <recommendedName>
        <fullName evidence="4">Eukaryotic translation initiation factor 3 subunit L</fullName>
        <shortName evidence="4">eIF3l</shortName>
    </recommendedName>
</protein>
<evidence type="ECO:0000313" key="8">
    <source>
        <dbReference type="RefSeq" id="XP_011310320.1"/>
    </source>
</evidence>
<sequence length="536" mass="63183">MYDDYNDQYDAYDDYSGPEVHTESYDRYRTVPEVVRKFLVYFRNCINEGMIFEIQNLYENTFPKISEQLFEKQPWPEDTDIAHIVENDAVFLILYKELYYRHIYAKNQPSLEQRFGSFYNYCDLFNYILNPDEPVQLELPDQWLWELIDEFVYQFQSFSQYRANLANKSAEELENLATHHKIWDVLCVLNVLHYLVDKSKIKSQLEVFASGGDPDSVAGPFGKHPLYKMLGYFALIGLLRLHSLLGDYYQAIKVLENVEIYKKSAYSHVPGCQISTAYYVGFAYMMMRRYSDAIRTFSGILLYIQRTKQLFTARSYQNDQINKQTEQMYHLLAICLVLHPQCIDEGLQQQLRDRNYHEKMYKMQYGDLAEFEGCFTYACPKFLSSVPPSPDSEKEDYTKDAIKHQTQVFMDEVIQQKMLPTIRSYLKLYTTLPLNKLATFMCSSARPDENWDLDKEVAGLTIYLLCFKHKMKNIVWTKGASGLDGKFQSGSELDFYIDHDMIHIADTKVAHRYGDFFIRKILKFVDLNRKLHLIKI</sequence>
<dbReference type="GO" id="GO:0001732">
    <property type="term" value="P:formation of cytoplasmic translation initiation complex"/>
    <property type="evidence" value="ECO:0007669"/>
    <property type="project" value="UniProtKB-UniRule"/>
</dbReference>
<keyword evidence="2 4" id="KW-0396">Initiation factor</keyword>
<reference evidence="6" key="1">
    <citation type="submission" date="2015-01" db="EMBL/GenBank/DDBJ databases">
        <title>Transcriptome Assembly of Fopius arisanus.</title>
        <authorList>
            <person name="Geib S."/>
        </authorList>
    </citation>
    <scope>NUCLEOTIDE SEQUENCE</scope>
</reference>
<feature type="domain" description="PCI" evidence="5">
    <location>
        <begin position="296"/>
        <end position="511"/>
    </location>
</feature>
<keyword evidence="1 4" id="KW-0963">Cytoplasm</keyword>
<comment type="subunit">
    <text evidence="4">Component of the eukaryotic translation initiation factor 3 (eIF-3) complex.</text>
</comment>
<name>A0A0C9Q7B9_9HYME</name>
<keyword evidence="3 4" id="KW-0648">Protein biosynthesis</keyword>
<dbReference type="RefSeq" id="XP_011310320.1">
    <property type="nucleotide sequence ID" value="XM_011312018.1"/>
</dbReference>
<evidence type="ECO:0000313" key="7">
    <source>
        <dbReference type="Proteomes" id="UP000694866"/>
    </source>
</evidence>
<comment type="function">
    <text evidence="4">Component of the eukaryotic translation initiation factor 3 (eIF-3) complex, which is involved in protein synthesis of a specialized repertoire of mRNAs and, together with other initiation factors, stimulates binding of mRNA and methionyl-tRNAi to the 40S ribosome. The eIF-3 complex specifically targets and initiates translation of a subset of mRNAs involved in cell proliferation.</text>
</comment>
<comment type="subcellular location">
    <subcellularLocation>
        <location evidence="4">Cytoplasm</location>
    </subcellularLocation>
</comment>
<evidence type="ECO:0000256" key="4">
    <source>
        <dbReference type="HAMAP-Rule" id="MF_03011"/>
    </source>
</evidence>
<accession>A0A0C9Q7B9</accession>
<evidence type="ECO:0000256" key="1">
    <source>
        <dbReference type="ARBA" id="ARBA00022490"/>
    </source>
</evidence>
<gene>
    <name evidence="6" type="primary">AAEL009617</name>
    <name evidence="8" type="synonym">eIF3l</name>
    <name evidence="6" type="ORF">g.9052</name>
</gene>
<evidence type="ECO:0000256" key="2">
    <source>
        <dbReference type="ARBA" id="ARBA00022540"/>
    </source>
</evidence>
<accession>A0A9R1TJI1</accession>
<dbReference type="InterPro" id="IPR000717">
    <property type="entry name" value="PCI_dom"/>
</dbReference>